<dbReference type="NCBIfam" id="NF004751">
    <property type="entry name" value="PRK06080.1-3"/>
    <property type="match status" value="1"/>
</dbReference>
<dbReference type="InterPro" id="IPR026046">
    <property type="entry name" value="UBIAD1"/>
</dbReference>
<comment type="pathway">
    <text evidence="2">Quinol/quinone metabolism; menaquinone biosynthesis.</text>
</comment>
<reference evidence="10" key="1">
    <citation type="submission" date="2020-05" db="EMBL/GenBank/DDBJ databases">
        <authorList>
            <person name="Chiriac C."/>
            <person name="Salcher M."/>
            <person name="Ghai R."/>
            <person name="Kavagutti S V."/>
        </authorList>
    </citation>
    <scope>NUCLEOTIDE SEQUENCE</scope>
</reference>
<keyword evidence="7 9" id="KW-1133">Transmembrane helix</keyword>
<dbReference type="Pfam" id="PF01040">
    <property type="entry name" value="UbiA"/>
    <property type="match status" value="1"/>
</dbReference>
<feature type="transmembrane region" description="Helical" evidence="9">
    <location>
        <begin position="265"/>
        <end position="286"/>
    </location>
</feature>
<dbReference type="InterPro" id="IPR044878">
    <property type="entry name" value="UbiA_sf"/>
</dbReference>
<dbReference type="HAMAP" id="MF_01937">
    <property type="entry name" value="MenA_1"/>
    <property type="match status" value="1"/>
</dbReference>
<dbReference type="PIRSF" id="PIRSF005355">
    <property type="entry name" value="UBIAD1"/>
    <property type="match status" value="1"/>
</dbReference>
<keyword evidence="8 9" id="KW-0472">Membrane</keyword>
<feature type="transmembrane region" description="Helical" evidence="9">
    <location>
        <begin position="164"/>
        <end position="188"/>
    </location>
</feature>
<keyword evidence="5" id="KW-0808">Transferase</keyword>
<keyword evidence="3" id="KW-0474">Menaquinone biosynthesis</keyword>
<feature type="transmembrane region" description="Helical" evidence="9">
    <location>
        <begin position="209"/>
        <end position="229"/>
    </location>
</feature>
<evidence type="ECO:0000256" key="9">
    <source>
        <dbReference type="SAM" id="Phobius"/>
    </source>
</evidence>
<gene>
    <name evidence="10" type="ORF">UFOPK2598_00109</name>
</gene>
<dbReference type="InterPro" id="IPR004657">
    <property type="entry name" value="MenA"/>
</dbReference>
<dbReference type="GO" id="GO:0042371">
    <property type="term" value="P:vitamin K biosynthetic process"/>
    <property type="evidence" value="ECO:0007669"/>
    <property type="project" value="TreeGrafter"/>
</dbReference>
<accession>A0A6J6NYN2</accession>
<dbReference type="PANTHER" id="PTHR13929:SF0">
    <property type="entry name" value="UBIA PRENYLTRANSFERASE DOMAIN-CONTAINING PROTEIN 1"/>
    <property type="match status" value="1"/>
</dbReference>
<feature type="transmembrane region" description="Helical" evidence="9">
    <location>
        <begin position="32"/>
        <end position="53"/>
    </location>
</feature>
<dbReference type="UniPathway" id="UPA00079"/>
<dbReference type="EMBL" id="CAEZXV010000003">
    <property type="protein sequence ID" value="CAB4692080.1"/>
    <property type="molecule type" value="Genomic_DNA"/>
</dbReference>
<comment type="subcellular location">
    <subcellularLocation>
        <location evidence="1">Membrane</location>
        <topology evidence="1">Multi-pass membrane protein</topology>
    </subcellularLocation>
</comment>
<evidence type="ECO:0000256" key="6">
    <source>
        <dbReference type="ARBA" id="ARBA00022692"/>
    </source>
</evidence>
<sequence length="289" mass="30315">MNIWIAGARPRTLPAAIAPVLIGTSLIKSDGIAINWVSAALALAVGLLLQIAVNYSNDYSDGIRGTDEVRVGPIRLVASGLATASQVKRAAILSYSSAAICGLILAIRTSPFLILVGAIAIIAGWKYTGGKNPYGYRGFGEISVFIFFGLVATMGSYFAQSQRLTWQSLLLAIPMGALSCTILGLNNLRDRPKDELVGKKTLAVRLGDGRARLALITLLIIALTASLAVVAITPWALLVLLTLPLQFILIKGISQGTSGSGLIPLLGKAGELQLLTSLLITLALLLTKA</sequence>
<evidence type="ECO:0000313" key="10">
    <source>
        <dbReference type="EMBL" id="CAB4692080.1"/>
    </source>
</evidence>
<keyword evidence="6 9" id="KW-0812">Transmembrane</keyword>
<evidence type="ECO:0000256" key="5">
    <source>
        <dbReference type="ARBA" id="ARBA00022679"/>
    </source>
</evidence>
<dbReference type="GO" id="GO:0016020">
    <property type="term" value="C:membrane"/>
    <property type="evidence" value="ECO:0007669"/>
    <property type="project" value="UniProtKB-SubCell"/>
</dbReference>
<dbReference type="AlphaFoldDB" id="A0A6J6NYN2"/>
<evidence type="ECO:0000256" key="1">
    <source>
        <dbReference type="ARBA" id="ARBA00004141"/>
    </source>
</evidence>
<keyword evidence="4" id="KW-1003">Cell membrane</keyword>
<evidence type="ECO:0000256" key="3">
    <source>
        <dbReference type="ARBA" id="ARBA00022428"/>
    </source>
</evidence>
<feature type="transmembrane region" description="Helical" evidence="9">
    <location>
        <begin position="134"/>
        <end position="158"/>
    </location>
</feature>
<protein>
    <submittedName>
        <fullName evidence="10">Unannotated protein</fullName>
    </submittedName>
</protein>
<feature type="transmembrane region" description="Helical" evidence="9">
    <location>
        <begin position="95"/>
        <end position="122"/>
    </location>
</feature>
<evidence type="ECO:0000256" key="7">
    <source>
        <dbReference type="ARBA" id="ARBA00022989"/>
    </source>
</evidence>
<dbReference type="GO" id="GO:0046428">
    <property type="term" value="F:1,4-dihydroxy-2-naphthoate polyprenyltransferase activity"/>
    <property type="evidence" value="ECO:0007669"/>
    <property type="project" value="InterPro"/>
</dbReference>
<evidence type="ECO:0000256" key="4">
    <source>
        <dbReference type="ARBA" id="ARBA00022475"/>
    </source>
</evidence>
<evidence type="ECO:0000256" key="2">
    <source>
        <dbReference type="ARBA" id="ARBA00004863"/>
    </source>
</evidence>
<dbReference type="Gene3D" id="1.10.357.140">
    <property type="entry name" value="UbiA prenyltransferase"/>
    <property type="match status" value="1"/>
</dbReference>
<name>A0A6J6NYN2_9ZZZZ</name>
<dbReference type="InterPro" id="IPR000537">
    <property type="entry name" value="UbiA_prenyltransferase"/>
</dbReference>
<organism evidence="10">
    <name type="scientific">freshwater metagenome</name>
    <dbReference type="NCBI Taxonomy" id="449393"/>
    <lineage>
        <taxon>unclassified sequences</taxon>
        <taxon>metagenomes</taxon>
        <taxon>ecological metagenomes</taxon>
    </lineage>
</organism>
<dbReference type="NCBIfam" id="TIGR00751">
    <property type="entry name" value="menA"/>
    <property type="match status" value="1"/>
</dbReference>
<evidence type="ECO:0000256" key="8">
    <source>
        <dbReference type="ARBA" id="ARBA00023136"/>
    </source>
</evidence>
<proteinExistence type="inferred from homology"/>
<dbReference type="PANTHER" id="PTHR13929">
    <property type="entry name" value="1,4-DIHYDROXY-2-NAPHTHOATE OCTAPRENYLTRANSFERASE"/>
    <property type="match status" value="1"/>
</dbReference>
<dbReference type="GO" id="GO:0009234">
    <property type="term" value="P:menaquinone biosynthetic process"/>
    <property type="evidence" value="ECO:0007669"/>
    <property type="project" value="UniProtKB-UniPathway"/>
</dbReference>
<dbReference type="CDD" id="cd13962">
    <property type="entry name" value="PT_UbiA_UBIAD1"/>
    <property type="match status" value="1"/>
</dbReference>